<dbReference type="EMBL" id="MLJW01000870">
    <property type="protein sequence ID" value="OIQ81872.1"/>
    <property type="molecule type" value="Genomic_DNA"/>
</dbReference>
<feature type="domain" description="DUF58" evidence="2">
    <location>
        <begin position="194"/>
        <end position="277"/>
    </location>
</feature>
<gene>
    <name evidence="3" type="ORF">GALL_363510</name>
</gene>
<dbReference type="InterPro" id="IPR002881">
    <property type="entry name" value="DUF58"/>
</dbReference>
<dbReference type="AlphaFoldDB" id="A0A1J5QEI7"/>
<protein>
    <recommendedName>
        <fullName evidence="2">DUF58 domain-containing protein</fullName>
    </recommendedName>
</protein>
<keyword evidence="1" id="KW-0812">Transmembrane</keyword>
<evidence type="ECO:0000313" key="3">
    <source>
        <dbReference type="EMBL" id="OIQ81872.1"/>
    </source>
</evidence>
<proteinExistence type="predicted"/>
<evidence type="ECO:0000259" key="2">
    <source>
        <dbReference type="Pfam" id="PF01882"/>
    </source>
</evidence>
<sequence>MRRFLAPVTPIGWVVLATGAAALAAGRGRGWVEAGTAGAVLVVLFVVSLVFTVGRSAYAVTLELVDARVRIGQRALGRVEVVARGRLLPARVELPVGARSTSFALPWMVPGAVHEDTFSIPTTRRGVIRVGPVRSVRGDPWGLLRRRVRWTDAVDLYVHPEVVALSGTSAGVLRELEGQSTRELSNNDMSFHALRGYVAGDDRRNIHWKTTARTGRLMVRQYEDTRRTHTALALATDVEDFAGPAEFELAVSVTASLGVGTIVDGRGLSAWAGGTALRSASPVLLLDDCSGLTSGDDQPRAPALAALVARRAPHASVVLLVVGSSASGNDLVAAVRVLHGVRTVVVTCAVGEPIAARTRGAVSFVTLGALADLPQALLAAGT</sequence>
<accession>A0A1J5QEI7</accession>
<dbReference type="Pfam" id="PF01882">
    <property type="entry name" value="DUF58"/>
    <property type="match status" value="1"/>
</dbReference>
<dbReference type="PANTHER" id="PTHR34351">
    <property type="entry name" value="SLR1927 PROTEIN-RELATED"/>
    <property type="match status" value="1"/>
</dbReference>
<name>A0A1J5QEI7_9ZZZZ</name>
<reference evidence="3" key="1">
    <citation type="submission" date="2016-10" db="EMBL/GenBank/DDBJ databases">
        <title>Sequence of Gallionella enrichment culture.</title>
        <authorList>
            <person name="Poehlein A."/>
            <person name="Muehling M."/>
            <person name="Daniel R."/>
        </authorList>
    </citation>
    <scope>NUCLEOTIDE SEQUENCE</scope>
</reference>
<feature type="transmembrane region" description="Helical" evidence="1">
    <location>
        <begin position="34"/>
        <end position="54"/>
    </location>
</feature>
<organism evidence="3">
    <name type="scientific">mine drainage metagenome</name>
    <dbReference type="NCBI Taxonomy" id="410659"/>
    <lineage>
        <taxon>unclassified sequences</taxon>
        <taxon>metagenomes</taxon>
        <taxon>ecological metagenomes</taxon>
    </lineage>
</organism>
<dbReference type="PANTHER" id="PTHR34351:SF1">
    <property type="entry name" value="SLR1927 PROTEIN"/>
    <property type="match status" value="1"/>
</dbReference>
<evidence type="ECO:0000256" key="1">
    <source>
        <dbReference type="SAM" id="Phobius"/>
    </source>
</evidence>
<keyword evidence="1" id="KW-0472">Membrane</keyword>
<keyword evidence="1" id="KW-1133">Transmembrane helix</keyword>
<comment type="caution">
    <text evidence="3">The sequence shown here is derived from an EMBL/GenBank/DDBJ whole genome shotgun (WGS) entry which is preliminary data.</text>
</comment>